<proteinExistence type="predicted"/>
<dbReference type="AlphaFoldDB" id="A0AAI8VWS7"/>
<accession>A0AAI8VWS7</accession>
<protein>
    <submittedName>
        <fullName evidence="1">Uu.00g055220.m01.CDS01</fullName>
    </submittedName>
</protein>
<evidence type="ECO:0000313" key="1">
    <source>
        <dbReference type="EMBL" id="CAJ2512507.1"/>
    </source>
</evidence>
<reference evidence="1" key="1">
    <citation type="submission" date="2023-10" db="EMBL/GenBank/DDBJ databases">
        <authorList>
            <person name="Hackl T."/>
        </authorList>
    </citation>
    <scope>NUCLEOTIDE SEQUENCE</scope>
</reference>
<comment type="caution">
    <text evidence="1">The sequence shown here is derived from an EMBL/GenBank/DDBJ whole genome shotgun (WGS) entry which is preliminary data.</text>
</comment>
<evidence type="ECO:0000313" key="2">
    <source>
        <dbReference type="Proteomes" id="UP001295740"/>
    </source>
</evidence>
<dbReference type="EMBL" id="CAUWAG010000019">
    <property type="protein sequence ID" value="CAJ2512507.1"/>
    <property type="molecule type" value="Genomic_DNA"/>
</dbReference>
<organism evidence="1 2">
    <name type="scientific">Anthostomella pinea</name>
    <dbReference type="NCBI Taxonomy" id="933095"/>
    <lineage>
        <taxon>Eukaryota</taxon>
        <taxon>Fungi</taxon>
        <taxon>Dikarya</taxon>
        <taxon>Ascomycota</taxon>
        <taxon>Pezizomycotina</taxon>
        <taxon>Sordariomycetes</taxon>
        <taxon>Xylariomycetidae</taxon>
        <taxon>Xylariales</taxon>
        <taxon>Xylariaceae</taxon>
        <taxon>Anthostomella</taxon>
    </lineage>
</organism>
<sequence length="91" mass="9481">MSSIAISSSPAAIGPVVRRQDTGCRVTLGAGLVPAAMSHNAKTCKCLPAQTTEDLERLAVSVRDAMSMDILCSEKPSLAVAMFILGAEVVY</sequence>
<gene>
    <name evidence="1" type="ORF">KHLLAP_LOCUS12975</name>
</gene>
<keyword evidence="2" id="KW-1185">Reference proteome</keyword>
<name>A0AAI8VWS7_9PEZI</name>
<dbReference type="Proteomes" id="UP001295740">
    <property type="component" value="Unassembled WGS sequence"/>
</dbReference>